<evidence type="ECO:0000256" key="5">
    <source>
        <dbReference type="HAMAP-Rule" id="MF_00514"/>
    </source>
</evidence>
<gene>
    <name evidence="5 8" type="primary">rpmI</name>
    <name evidence="8" type="ORF">UR08_05750</name>
</gene>
<dbReference type="GO" id="GO:0006412">
    <property type="term" value="P:translation"/>
    <property type="evidence" value="ECO:0007669"/>
    <property type="project" value="UniProtKB-UniRule"/>
</dbReference>
<dbReference type="PRINTS" id="PR00064">
    <property type="entry name" value="RIBOSOMALL35"/>
</dbReference>
<feature type="region of interest" description="Disordered" evidence="7">
    <location>
        <begin position="1"/>
        <end position="23"/>
    </location>
</feature>
<dbReference type="HAMAP" id="MF_00514">
    <property type="entry name" value="Ribosomal_bL35"/>
    <property type="match status" value="1"/>
</dbReference>
<dbReference type="AlphaFoldDB" id="A0A3D8TP77"/>
<dbReference type="InterPro" id="IPR037229">
    <property type="entry name" value="Ribosomal_bL35_sf"/>
</dbReference>
<accession>A0A3D8TP77</accession>
<evidence type="ECO:0000313" key="9">
    <source>
        <dbReference type="Proteomes" id="UP000257055"/>
    </source>
</evidence>
<dbReference type="Pfam" id="PF01632">
    <property type="entry name" value="Ribosomal_L35p"/>
    <property type="match status" value="1"/>
</dbReference>
<evidence type="ECO:0000256" key="6">
    <source>
        <dbReference type="RuleBase" id="RU000568"/>
    </source>
</evidence>
<keyword evidence="3 5" id="KW-0687">Ribonucleoprotein</keyword>
<sequence>MPKMKTHRGSAKRFKRTGSGKLKRRHAFVSHMFANKSKKQKRKLRKAAMVSAGDFKRIRQMVAKMK</sequence>
<dbReference type="PROSITE" id="PS00936">
    <property type="entry name" value="RIBOSOMAL_L35"/>
    <property type="match status" value="1"/>
</dbReference>
<dbReference type="RefSeq" id="WP_115752739.1">
    <property type="nucleotide sequence ID" value="NZ_LARY01000002.1"/>
</dbReference>
<dbReference type="GO" id="GO:0003735">
    <property type="term" value="F:structural constituent of ribosome"/>
    <property type="evidence" value="ECO:0007669"/>
    <property type="project" value="InterPro"/>
</dbReference>
<evidence type="ECO:0000256" key="2">
    <source>
        <dbReference type="ARBA" id="ARBA00022980"/>
    </source>
</evidence>
<comment type="caution">
    <text evidence="8">The sequence shown here is derived from an EMBL/GenBank/DDBJ whole genome shotgun (WGS) entry which is preliminary data.</text>
</comment>
<dbReference type="PANTHER" id="PTHR33343">
    <property type="entry name" value="54S RIBOSOMAL PROTEIN BL35M"/>
    <property type="match status" value="1"/>
</dbReference>
<dbReference type="EMBL" id="LARY01000002">
    <property type="protein sequence ID" value="RDX00507.1"/>
    <property type="molecule type" value="Genomic_DNA"/>
</dbReference>
<keyword evidence="2 5" id="KW-0689">Ribosomal protein</keyword>
<dbReference type="PANTHER" id="PTHR33343:SF1">
    <property type="entry name" value="LARGE RIBOSOMAL SUBUNIT PROTEIN BL35M"/>
    <property type="match status" value="1"/>
</dbReference>
<organism evidence="8 9">
    <name type="scientific">Listeria kieliensis</name>
    <dbReference type="NCBI Taxonomy" id="1621700"/>
    <lineage>
        <taxon>Bacteria</taxon>
        <taxon>Bacillati</taxon>
        <taxon>Bacillota</taxon>
        <taxon>Bacilli</taxon>
        <taxon>Bacillales</taxon>
        <taxon>Listeriaceae</taxon>
        <taxon>Listeria</taxon>
    </lineage>
</organism>
<dbReference type="FunFam" id="4.10.410.60:FF:000001">
    <property type="entry name" value="50S ribosomal protein L35"/>
    <property type="match status" value="1"/>
</dbReference>
<dbReference type="NCBIfam" id="TIGR00001">
    <property type="entry name" value="rpmI_bact"/>
    <property type="match status" value="1"/>
</dbReference>
<evidence type="ECO:0000256" key="4">
    <source>
        <dbReference type="ARBA" id="ARBA00071664"/>
    </source>
</evidence>
<dbReference type="InterPro" id="IPR018265">
    <property type="entry name" value="Ribosomal_bL35_CS"/>
</dbReference>
<dbReference type="SUPFAM" id="SSF143034">
    <property type="entry name" value="L35p-like"/>
    <property type="match status" value="1"/>
</dbReference>
<dbReference type="InterPro" id="IPR021137">
    <property type="entry name" value="Ribosomal_bL35-like"/>
</dbReference>
<dbReference type="Proteomes" id="UP000257055">
    <property type="component" value="Unassembled WGS sequence"/>
</dbReference>
<proteinExistence type="inferred from homology"/>
<evidence type="ECO:0000256" key="1">
    <source>
        <dbReference type="ARBA" id="ARBA00006598"/>
    </source>
</evidence>
<evidence type="ECO:0000313" key="8">
    <source>
        <dbReference type="EMBL" id="RDX00507.1"/>
    </source>
</evidence>
<reference evidence="9" key="1">
    <citation type="submission" date="2015-04" db="EMBL/GenBank/DDBJ databases">
        <authorList>
            <person name="Schardt J."/>
            <person name="Mueller-Herbst S."/>
            <person name="Scherer S."/>
            <person name="Huptas C."/>
        </authorList>
    </citation>
    <scope>NUCLEOTIDE SEQUENCE [LARGE SCALE GENOMIC DNA]</scope>
    <source>
        <strain evidence="9">Kiel-L1</strain>
    </source>
</reference>
<evidence type="ECO:0000256" key="7">
    <source>
        <dbReference type="SAM" id="MobiDB-lite"/>
    </source>
</evidence>
<protein>
    <recommendedName>
        <fullName evidence="4 5">Large ribosomal subunit protein bL35</fullName>
    </recommendedName>
</protein>
<name>A0A3D8TP77_9LIST</name>
<dbReference type="GO" id="GO:0022625">
    <property type="term" value="C:cytosolic large ribosomal subunit"/>
    <property type="evidence" value="ECO:0007669"/>
    <property type="project" value="TreeGrafter"/>
</dbReference>
<dbReference type="Gene3D" id="4.10.410.60">
    <property type="match status" value="1"/>
</dbReference>
<dbReference type="InterPro" id="IPR001706">
    <property type="entry name" value="Ribosomal_bL35"/>
</dbReference>
<comment type="similarity">
    <text evidence="1 5 6">Belongs to the bacterial ribosomal protein bL35 family.</text>
</comment>
<keyword evidence="9" id="KW-1185">Reference proteome</keyword>
<evidence type="ECO:0000256" key="3">
    <source>
        <dbReference type="ARBA" id="ARBA00023274"/>
    </source>
</evidence>